<feature type="transmembrane region" description="Helical" evidence="1">
    <location>
        <begin position="39"/>
        <end position="64"/>
    </location>
</feature>
<keyword evidence="1" id="KW-1133">Transmembrane helix</keyword>
<dbReference type="RefSeq" id="WP_121158605.1">
    <property type="nucleotide sequence ID" value="NZ_RBKT01000001.1"/>
</dbReference>
<feature type="transmembrane region" description="Helical" evidence="1">
    <location>
        <begin position="184"/>
        <end position="201"/>
    </location>
</feature>
<evidence type="ECO:0000313" key="2">
    <source>
        <dbReference type="EMBL" id="RKR90311.1"/>
    </source>
</evidence>
<feature type="transmembrane region" description="Helical" evidence="1">
    <location>
        <begin position="305"/>
        <end position="323"/>
    </location>
</feature>
<keyword evidence="1" id="KW-0812">Transmembrane</keyword>
<feature type="transmembrane region" description="Helical" evidence="1">
    <location>
        <begin position="456"/>
        <end position="478"/>
    </location>
</feature>
<feature type="transmembrane region" description="Helical" evidence="1">
    <location>
        <begin position="232"/>
        <end position="253"/>
    </location>
</feature>
<feature type="transmembrane region" description="Helical" evidence="1">
    <location>
        <begin position="409"/>
        <end position="427"/>
    </location>
</feature>
<gene>
    <name evidence="2" type="ORF">BDK92_4681</name>
</gene>
<evidence type="ECO:0000256" key="1">
    <source>
        <dbReference type="SAM" id="Phobius"/>
    </source>
</evidence>
<accession>A0A495JNB7</accession>
<feature type="transmembrane region" description="Helical" evidence="1">
    <location>
        <begin position="357"/>
        <end position="377"/>
    </location>
</feature>
<proteinExistence type="predicted"/>
<evidence type="ECO:0008006" key="4">
    <source>
        <dbReference type="Google" id="ProtNLM"/>
    </source>
</evidence>
<keyword evidence="1" id="KW-0472">Membrane</keyword>
<dbReference type="OrthoDB" id="4775433at2"/>
<reference evidence="2 3" key="1">
    <citation type="submission" date="2018-10" db="EMBL/GenBank/DDBJ databases">
        <title>Sequencing the genomes of 1000 actinobacteria strains.</title>
        <authorList>
            <person name="Klenk H.-P."/>
        </authorList>
    </citation>
    <scope>NUCLEOTIDE SEQUENCE [LARGE SCALE GENOMIC DNA]</scope>
    <source>
        <strain evidence="2 3">DSM 45175</strain>
    </source>
</reference>
<keyword evidence="3" id="KW-1185">Reference proteome</keyword>
<dbReference type="Proteomes" id="UP000277671">
    <property type="component" value="Unassembled WGS sequence"/>
</dbReference>
<dbReference type="EMBL" id="RBKT01000001">
    <property type="protein sequence ID" value="RKR90311.1"/>
    <property type="molecule type" value="Genomic_DNA"/>
</dbReference>
<evidence type="ECO:0000313" key="3">
    <source>
        <dbReference type="Proteomes" id="UP000277671"/>
    </source>
</evidence>
<feature type="transmembrane region" description="Helical" evidence="1">
    <location>
        <begin position="280"/>
        <end position="298"/>
    </location>
</feature>
<feature type="transmembrane region" description="Helical" evidence="1">
    <location>
        <begin position="386"/>
        <end position="403"/>
    </location>
</feature>
<organism evidence="2 3">
    <name type="scientific">Micromonospora pisi</name>
    <dbReference type="NCBI Taxonomy" id="589240"/>
    <lineage>
        <taxon>Bacteria</taxon>
        <taxon>Bacillati</taxon>
        <taxon>Actinomycetota</taxon>
        <taxon>Actinomycetes</taxon>
        <taxon>Micromonosporales</taxon>
        <taxon>Micromonosporaceae</taxon>
        <taxon>Micromonospora</taxon>
    </lineage>
</organism>
<name>A0A495JNB7_9ACTN</name>
<protein>
    <recommendedName>
        <fullName evidence="4">Dolichyl-phosphate-mannose-protein mannosyltransferase</fullName>
    </recommendedName>
</protein>
<feature type="transmembrane region" description="Helical" evidence="1">
    <location>
        <begin position="114"/>
        <end position="135"/>
    </location>
</feature>
<comment type="caution">
    <text evidence="2">The sequence shown here is derived from an EMBL/GenBank/DDBJ whole genome shotgun (WGS) entry which is preliminary data.</text>
</comment>
<sequence>MAPETSSPERLTGDTVIIGRTEPEPTRQPTRWKINAPRVLLGFALLIIVVAPVALAVISGSISIPHNDAWSYSRIAQEFGRTGEIHLLGWNRSALVGQIVVLGPLAASITAQQIFVALLAGVAVLACYDLLAPSIGRLPASVAALVLAVWPELGLLGTSFMSDVPALAATLGCLALGRRALTGSSLPLLAGALTVGLWGVAIREQVLAAPVAVLLAALTSSPTPVRRGALSWRWSVLALGAAFGAGLLAFEWWRRSLAGDDPPAPLPDGPVLPDVLDVGVRGYFLLAIAVAPAVLAVARPWRWSPAALLVAAGTGALALLVWHDYHLSGFLMSDYLLPSGPYPAVFRGERSMIGESVLRVLVLLAMVSGVLLAGLVVERGRRLPPLLRWFTLFTVGGLLATRAAGQTVFGRYLIVLVPVLLLIVLARREEPSGSPERAESSGAGDRVRRGFPLGRAGVLAGIAAGTFLAALSLFVTAYGSALDAARWHAGERLVAEGVPAAEIDAGFEWSGYYSPDGVEYAPKGAVLLNWYSTKFARNPPCFAVASSAQSEPNWRLVRTVDYREYVVAGNARLWVYETGHCAPR</sequence>
<dbReference type="AlphaFoldDB" id="A0A495JNB7"/>